<dbReference type="PANTHER" id="PTHR30528:SF0">
    <property type="entry name" value="CYTOPLASMIC PROTEIN"/>
    <property type="match status" value="1"/>
</dbReference>
<proteinExistence type="predicted"/>
<keyword evidence="2" id="KW-1185">Reference proteome</keyword>
<comment type="caution">
    <text evidence="1">The sequence shown here is derived from an EMBL/GenBank/DDBJ whole genome shotgun (WGS) entry which is preliminary data.</text>
</comment>
<dbReference type="RefSeq" id="WP_345436410.1">
    <property type="nucleotide sequence ID" value="NZ_BAABKO010000001.1"/>
</dbReference>
<dbReference type="Pfam" id="PF06224">
    <property type="entry name" value="AlkZ-like"/>
    <property type="match status" value="1"/>
</dbReference>
<sequence>MKDSLSAAEARRIALAAQGFGRPRPEAATARRVRAELARMAVLQIDSVNVFARSHYMPLLSRLGPYDPAVLDGLVLRPRTRSSTPEYVEYLAHEATFVPRDDWALWRFRMGDMRDRYSAPGSWYAENGATLDWVRAELAHRGPLRPAEIERDVQAARGPWWGWDDVKRALEMMWRFGEVAIAGRAGFERRYALAAHVLPPAVLDRAVARPDAIRELVRRAARASGVATASDLADYHRIRDRRAVLAAVDDLVDGGELVPVRVAGWERGGRPLAAWRHRDAALPRRIDRATVLTPFDPVVWFRERAERLFGFDYRIEIYTPADKRRFGYYSLPLLVDDRIAGRIDLKADRAASTLRVQSAWWEAGAGGGADAERAAAALRDAARWQGLESTTVSRWGDAADDLAAALDAPRHDHPRVLPADAD</sequence>
<dbReference type="PANTHER" id="PTHR30528">
    <property type="entry name" value="CYTOPLASMIC PROTEIN"/>
    <property type="match status" value="1"/>
</dbReference>
<reference evidence="2" key="1">
    <citation type="journal article" date="2019" name="Int. J. Syst. Evol. Microbiol.">
        <title>The Global Catalogue of Microorganisms (GCM) 10K type strain sequencing project: providing services to taxonomists for standard genome sequencing and annotation.</title>
        <authorList>
            <consortium name="The Broad Institute Genomics Platform"/>
            <consortium name="The Broad Institute Genome Sequencing Center for Infectious Disease"/>
            <person name="Wu L."/>
            <person name="Ma J."/>
        </authorList>
    </citation>
    <scope>NUCLEOTIDE SEQUENCE [LARGE SCALE GENOMIC DNA]</scope>
    <source>
        <strain evidence="2">JCM 18537</strain>
    </source>
</reference>
<accession>A0ABP8ZW57</accession>
<gene>
    <name evidence="1" type="ORF">GCM10023351_09160</name>
</gene>
<evidence type="ECO:0000313" key="1">
    <source>
        <dbReference type="EMBL" id="GAA4767876.1"/>
    </source>
</evidence>
<dbReference type="Proteomes" id="UP001501645">
    <property type="component" value="Unassembled WGS sequence"/>
</dbReference>
<dbReference type="InterPro" id="IPR009351">
    <property type="entry name" value="AlkZ-like"/>
</dbReference>
<organism evidence="1 2">
    <name type="scientific">Microbacterium gilvum</name>
    <dbReference type="NCBI Taxonomy" id="1336204"/>
    <lineage>
        <taxon>Bacteria</taxon>
        <taxon>Bacillati</taxon>
        <taxon>Actinomycetota</taxon>
        <taxon>Actinomycetes</taxon>
        <taxon>Micrococcales</taxon>
        <taxon>Microbacteriaceae</taxon>
        <taxon>Microbacterium</taxon>
    </lineage>
</organism>
<name>A0ABP8ZW57_9MICO</name>
<evidence type="ECO:0000313" key="2">
    <source>
        <dbReference type="Proteomes" id="UP001501645"/>
    </source>
</evidence>
<protein>
    <submittedName>
        <fullName evidence="1">Winged helix-turn-helix domain-containing protein</fullName>
    </submittedName>
</protein>
<dbReference type="EMBL" id="BAABKO010000001">
    <property type="protein sequence ID" value="GAA4767876.1"/>
    <property type="molecule type" value="Genomic_DNA"/>
</dbReference>